<evidence type="ECO:0000259" key="13">
    <source>
        <dbReference type="Pfam" id="PF01490"/>
    </source>
</evidence>
<accession>A0A498JW80</accession>
<comment type="function">
    <text evidence="10">Carrier protein involved in proton-driven auxin influx. Mediates the formation of auxin gradient from developing leaves (site of auxin biosynthesis) to tips by contributing to the loading of auxin in vascular tissues and facilitating acropetal (base to tip) auxin transport within inner tissues of the root apex, and basipetal (tip to base) auxin transport within outer tissues of the root apex. May be involved in lateral roots and nodules formation.</text>
</comment>
<evidence type="ECO:0000313" key="15">
    <source>
        <dbReference type="Proteomes" id="UP000290289"/>
    </source>
</evidence>
<evidence type="ECO:0000256" key="1">
    <source>
        <dbReference type="ARBA" id="ARBA00004127"/>
    </source>
</evidence>
<evidence type="ECO:0000256" key="4">
    <source>
        <dbReference type="ARBA" id="ARBA00022692"/>
    </source>
</evidence>
<evidence type="ECO:0000256" key="3">
    <source>
        <dbReference type="ARBA" id="ARBA00022448"/>
    </source>
</evidence>
<sequence length="687" mass="75887">MSETGGSEITTAPITPQPPTPPTEDPPASMSRAASAARVPPLLIPAPTATTTTGGGDQITLKTPKALTPKSRTPRFMTPIGSPIRRALHLTRLDPQDAWLPITESRNGNAYYAAFHTLCSGIGIQSLVLPVAFTYLGWTWGVICMTLAFIWQLYTLYLLVQLHESPKTGIRFCRYIQLCNATFGEKISKFLALFPILYLSGGTCVALIVLGGATSKSFFQIVCGATCTAKPLTPAEWYLVFTCAAAILSQLPNLNSIAGVSLVGAITAIGYCTIIWVVSVDKGRLPNVSYDPLKSNKKFIHFFDVLNALGMIAFAFRGHNLILEIQSTMPSNEKHPSRVPMWRGVLISYTLVAMCLFPLAIGGYWAYGQKIPHQGGMFAALFGFHMLDTSRLVLGLASLFVVVNALSSFQIYGMPMFDEMESHYTRRFKKAAPWWLRAIMRAMFTYGCYFIAVAIPFLGSIAGLLGGISLPVTLAYPCFMWLKMKKPKKYGLSWWVNWVLGVVGILLSILLIAAGVYVVIDTGITHLRFQDFKSVNKYNYEVCRIQSLLKLCNETLTEEDLLENTYSTFSATNIVLQQQYRAQKFTKFSDLISVLLLAEKQNHLLMKNHQARPTGATDVPKAHYSTNQRPKHHKWCGRGGQKPPCQGQQSHNLSKGGNKAKKRPNLALKAPSFNNKGKAPEIMDADM</sequence>
<dbReference type="GO" id="GO:0012505">
    <property type="term" value="C:endomembrane system"/>
    <property type="evidence" value="ECO:0007669"/>
    <property type="project" value="UniProtKB-SubCell"/>
</dbReference>
<feature type="transmembrane region" description="Helical" evidence="12">
    <location>
        <begin position="299"/>
        <end position="323"/>
    </location>
</feature>
<feature type="transmembrane region" description="Helical" evidence="12">
    <location>
        <begin position="258"/>
        <end position="279"/>
    </location>
</feature>
<feature type="transmembrane region" description="Helical" evidence="12">
    <location>
        <begin position="461"/>
        <end position="482"/>
    </location>
</feature>
<feature type="transmembrane region" description="Helical" evidence="12">
    <location>
        <begin position="110"/>
        <end position="132"/>
    </location>
</feature>
<keyword evidence="4 12" id="KW-0812">Transmembrane</keyword>
<keyword evidence="15" id="KW-1185">Reference proteome</keyword>
<dbReference type="InterPro" id="IPR013057">
    <property type="entry name" value="AA_transpt_TM"/>
</dbReference>
<feature type="compositionally biased region" description="Polar residues" evidence="11">
    <location>
        <begin position="646"/>
        <end position="655"/>
    </location>
</feature>
<feature type="compositionally biased region" description="Low complexity" evidence="11">
    <location>
        <begin position="26"/>
        <end position="52"/>
    </location>
</feature>
<dbReference type="EMBL" id="RDQH01000331">
    <property type="protein sequence ID" value="RXH97742.1"/>
    <property type="molecule type" value="Genomic_DNA"/>
</dbReference>
<dbReference type="AlphaFoldDB" id="A0A498JW80"/>
<feature type="transmembrane region" description="Helical" evidence="12">
    <location>
        <begin position="434"/>
        <end position="455"/>
    </location>
</feature>
<dbReference type="GO" id="GO:0009734">
    <property type="term" value="P:auxin-activated signaling pathway"/>
    <property type="evidence" value="ECO:0007669"/>
    <property type="project" value="UniProtKB-KW"/>
</dbReference>
<evidence type="ECO:0000256" key="12">
    <source>
        <dbReference type="SAM" id="Phobius"/>
    </source>
</evidence>
<evidence type="ECO:0000256" key="9">
    <source>
        <dbReference type="ARBA" id="ARBA00023294"/>
    </source>
</evidence>
<keyword evidence="5" id="KW-0769">Symport</keyword>
<comment type="similarity">
    <text evidence="2">Belongs to the amino acid/polyamine transporter 2 family. Amino acid/auxin permease (AAAP) (TC 2.A.18.1) subfamily.</text>
</comment>
<proteinExistence type="inferred from homology"/>
<name>A0A498JW80_MALDO</name>
<keyword evidence="3" id="KW-0813">Transport</keyword>
<evidence type="ECO:0000256" key="6">
    <source>
        <dbReference type="ARBA" id="ARBA00022970"/>
    </source>
</evidence>
<evidence type="ECO:0000256" key="10">
    <source>
        <dbReference type="ARBA" id="ARBA00045588"/>
    </source>
</evidence>
<comment type="caution">
    <text evidence="14">The sequence shown here is derived from an EMBL/GenBank/DDBJ whole genome shotgun (WGS) entry which is preliminary data.</text>
</comment>
<comment type="subcellular location">
    <subcellularLocation>
        <location evidence="1">Endomembrane system</location>
        <topology evidence="1">Multi-pass membrane protein</topology>
    </subcellularLocation>
</comment>
<evidence type="ECO:0000313" key="14">
    <source>
        <dbReference type="EMBL" id="RXH97742.1"/>
    </source>
</evidence>
<feature type="domain" description="Amino acid transporter transmembrane" evidence="13">
    <location>
        <begin position="107"/>
        <end position="520"/>
    </location>
</feature>
<evidence type="ECO:0000256" key="7">
    <source>
        <dbReference type="ARBA" id="ARBA00022989"/>
    </source>
</evidence>
<feature type="transmembrane region" description="Helical" evidence="12">
    <location>
        <begin position="138"/>
        <end position="160"/>
    </location>
</feature>
<protein>
    <recommendedName>
        <fullName evidence="13">Amino acid transporter transmembrane domain-containing protein</fullName>
    </recommendedName>
</protein>
<feature type="transmembrane region" description="Helical" evidence="12">
    <location>
        <begin position="494"/>
        <end position="520"/>
    </location>
</feature>
<gene>
    <name evidence="14" type="ORF">DVH24_010067</name>
</gene>
<dbReference type="PANTHER" id="PTHR48017">
    <property type="entry name" value="OS05G0424000 PROTEIN-RELATED"/>
    <property type="match status" value="1"/>
</dbReference>
<keyword evidence="8 12" id="KW-0472">Membrane</keyword>
<evidence type="ECO:0000256" key="11">
    <source>
        <dbReference type="SAM" id="MobiDB-lite"/>
    </source>
</evidence>
<keyword evidence="9" id="KW-0927">Auxin signaling pathway</keyword>
<dbReference type="GO" id="GO:0015293">
    <property type="term" value="F:symporter activity"/>
    <property type="evidence" value="ECO:0007669"/>
    <property type="project" value="UniProtKB-KW"/>
</dbReference>
<feature type="transmembrane region" description="Helical" evidence="12">
    <location>
        <begin position="235"/>
        <end position="251"/>
    </location>
</feature>
<evidence type="ECO:0000256" key="8">
    <source>
        <dbReference type="ARBA" id="ARBA00023136"/>
    </source>
</evidence>
<dbReference type="GO" id="GO:0006865">
    <property type="term" value="P:amino acid transport"/>
    <property type="evidence" value="ECO:0007669"/>
    <property type="project" value="UniProtKB-KW"/>
</dbReference>
<evidence type="ECO:0000256" key="5">
    <source>
        <dbReference type="ARBA" id="ARBA00022847"/>
    </source>
</evidence>
<feature type="transmembrane region" description="Helical" evidence="12">
    <location>
        <begin position="392"/>
        <end position="413"/>
    </location>
</feature>
<feature type="region of interest" description="Disordered" evidence="11">
    <location>
        <begin position="1"/>
        <end position="74"/>
    </location>
</feature>
<dbReference type="Proteomes" id="UP000290289">
    <property type="component" value="Chromosome 5"/>
</dbReference>
<keyword evidence="7 12" id="KW-1133">Transmembrane helix</keyword>
<dbReference type="Pfam" id="PF01490">
    <property type="entry name" value="Aa_trans"/>
    <property type="match status" value="1"/>
</dbReference>
<organism evidence="14 15">
    <name type="scientific">Malus domestica</name>
    <name type="common">Apple</name>
    <name type="synonym">Pyrus malus</name>
    <dbReference type="NCBI Taxonomy" id="3750"/>
    <lineage>
        <taxon>Eukaryota</taxon>
        <taxon>Viridiplantae</taxon>
        <taxon>Streptophyta</taxon>
        <taxon>Embryophyta</taxon>
        <taxon>Tracheophyta</taxon>
        <taxon>Spermatophyta</taxon>
        <taxon>Magnoliopsida</taxon>
        <taxon>eudicotyledons</taxon>
        <taxon>Gunneridae</taxon>
        <taxon>Pentapetalae</taxon>
        <taxon>rosids</taxon>
        <taxon>fabids</taxon>
        <taxon>Rosales</taxon>
        <taxon>Rosaceae</taxon>
        <taxon>Amygdaloideae</taxon>
        <taxon>Maleae</taxon>
        <taxon>Malus</taxon>
    </lineage>
</organism>
<feature type="transmembrane region" description="Helical" evidence="12">
    <location>
        <begin position="190"/>
        <end position="215"/>
    </location>
</feature>
<feature type="compositionally biased region" description="Pro residues" evidence="11">
    <location>
        <begin position="15"/>
        <end position="25"/>
    </location>
</feature>
<keyword evidence="6" id="KW-0029">Amino-acid transport</keyword>
<dbReference type="STRING" id="3750.A0A498JW80"/>
<feature type="region of interest" description="Disordered" evidence="11">
    <location>
        <begin position="612"/>
        <end position="687"/>
    </location>
</feature>
<reference evidence="14 15" key="1">
    <citation type="submission" date="2018-10" db="EMBL/GenBank/DDBJ databases">
        <title>A high-quality apple genome assembly.</title>
        <authorList>
            <person name="Hu J."/>
        </authorList>
    </citation>
    <scope>NUCLEOTIDE SEQUENCE [LARGE SCALE GENOMIC DNA]</scope>
    <source>
        <strain evidence="15">cv. HFTH1</strain>
        <tissue evidence="14">Young leaf</tissue>
    </source>
</reference>
<evidence type="ECO:0000256" key="2">
    <source>
        <dbReference type="ARBA" id="ARBA00005590"/>
    </source>
</evidence>
<feature type="transmembrane region" description="Helical" evidence="12">
    <location>
        <begin position="344"/>
        <end position="367"/>
    </location>
</feature>